<evidence type="ECO:0000256" key="1">
    <source>
        <dbReference type="SAM" id="SignalP"/>
    </source>
</evidence>
<dbReference type="RefSeq" id="WP_027198529.1">
    <property type="nucleotide sequence ID" value="NZ_CP017561.2"/>
</dbReference>
<proteinExistence type="predicted"/>
<dbReference type="STRING" id="754502.BJG93_00650"/>
<feature type="signal peptide" evidence="1">
    <location>
        <begin position="1"/>
        <end position="18"/>
    </location>
</feature>
<organism evidence="2 3">
    <name type="scientific">Paraburkholderia sprentiae WSM5005</name>
    <dbReference type="NCBI Taxonomy" id="754502"/>
    <lineage>
        <taxon>Bacteria</taxon>
        <taxon>Pseudomonadati</taxon>
        <taxon>Pseudomonadota</taxon>
        <taxon>Betaproteobacteria</taxon>
        <taxon>Burkholderiales</taxon>
        <taxon>Burkholderiaceae</taxon>
        <taxon>Paraburkholderia</taxon>
    </lineage>
</organism>
<gene>
    <name evidence="2" type="ORF">BJG93_00650</name>
</gene>
<feature type="chain" id="PRO_5009607148" evidence="1">
    <location>
        <begin position="19"/>
        <end position="267"/>
    </location>
</feature>
<reference evidence="2" key="1">
    <citation type="submission" date="2016-09" db="EMBL/GenBank/DDBJ databases">
        <title>The Complete Genome of Burkholderia sprentiae wsm5005.</title>
        <authorList>
            <person name="De Meyer S."/>
            <person name="Wang P."/>
            <person name="Terpolilli J."/>
        </authorList>
    </citation>
    <scope>NUCLEOTIDE SEQUENCE [LARGE SCALE GENOMIC DNA]</scope>
    <source>
        <strain evidence="2">WSM5005</strain>
    </source>
</reference>
<reference evidence="2" key="2">
    <citation type="submission" date="2021-06" db="EMBL/GenBank/DDBJ databases">
        <authorList>
            <person name="Rogers T.H."/>
            <person name="Ramsay J.P."/>
            <person name="Wang P."/>
            <person name="Terpolilli J."/>
        </authorList>
    </citation>
    <scope>NUCLEOTIDE SEQUENCE</scope>
    <source>
        <strain evidence="2">WSM5005</strain>
    </source>
</reference>
<accession>A0A1I9YCP3</accession>
<dbReference type="KEGG" id="pspw:BJG93_00650"/>
<dbReference type="EMBL" id="CP017561">
    <property type="protein sequence ID" value="APA84076.1"/>
    <property type="molecule type" value="Genomic_DNA"/>
</dbReference>
<keyword evidence="1" id="KW-0732">Signal</keyword>
<protein>
    <submittedName>
        <fullName evidence="2">Uncharacterized protein</fullName>
    </submittedName>
</protein>
<evidence type="ECO:0000313" key="3">
    <source>
        <dbReference type="Proteomes" id="UP000179860"/>
    </source>
</evidence>
<dbReference type="AlphaFoldDB" id="A0A1I9YCP3"/>
<evidence type="ECO:0000313" key="2">
    <source>
        <dbReference type="EMBL" id="APA84076.1"/>
    </source>
</evidence>
<dbReference type="OrthoDB" id="9149399at2"/>
<dbReference type="Proteomes" id="UP000179860">
    <property type="component" value="Chromosome 1"/>
</dbReference>
<keyword evidence="3" id="KW-1185">Reference proteome</keyword>
<sequence length="267" mass="29830">MCIRLQAFIAWTVMMAQATTCLAAHIDIRPVPLPMAKSRPRKELVSAVENLNRQIRADAVDCDGYYRSRARVLLDTTSAFLIESSVDEYCGGPHPETDVKAVMFDAVTGDRYSPLALHELGTQKDVDERIKWRAGIRDRIKTVFLSDAKAARDGGQCRSVIESDKADDFDVSAIDESSLGLGLDGLHAYPQPSHAVRACYRTVVLPYASLRPYLSEAEVVRIGWTEPHHTRRALRDSGKAPIAYTHQHSRRLDVAVQTNNRRNLWGS</sequence>
<name>A0A1I9YCP3_9BURK</name>